<reference evidence="3 4" key="1">
    <citation type="submission" date="2018-03" db="EMBL/GenBank/DDBJ databases">
        <authorList>
            <person name="Keele B.F."/>
        </authorList>
    </citation>
    <scope>NUCLEOTIDE SEQUENCE [LARGE SCALE GENOMIC DNA]</scope>
    <source>
        <strain evidence="3">ZCTH4_d</strain>
    </source>
</reference>
<organism evidence="3 4">
    <name type="scientific">Caldibacillus debilis</name>
    <dbReference type="NCBI Taxonomy" id="301148"/>
    <lineage>
        <taxon>Bacteria</taxon>
        <taxon>Bacillati</taxon>
        <taxon>Bacillota</taxon>
        <taxon>Bacilli</taxon>
        <taxon>Bacillales</taxon>
        <taxon>Bacillaceae</taxon>
        <taxon>Caldibacillus</taxon>
    </lineage>
</organism>
<dbReference type="PANTHER" id="PTHR43279:SF1">
    <property type="entry name" value="CATECHOL-2,3-DIOXYGENASE"/>
    <property type="match status" value="1"/>
</dbReference>
<evidence type="ECO:0000313" key="3">
    <source>
        <dbReference type="EMBL" id="REJ29090.1"/>
    </source>
</evidence>
<proteinExistence type="predicted"/>
<evidence type="ECO:0000259" key="2">
    <source>
        <dbReference type="PROSITE" id="PS51819"/>
    </source>
</evidence>
<dbReference type="GO" id="GO:0004462">
    <property type="term" value="F:lactoylglutathione lyase activity"/>
    <property type="evidence" value="ECO:0007669"/>
    <property type="project" value="InterPro"/>
</dbReference>
<dbReference type="GO" id="GO:0046872">
    <property type="term" value="F:metal ion binding"/>
    <property type="evidence" value="ECO:0007669"/>
    <property type="project" value="UniProtKB-KW"/>
</dbReference>
<name>A0A3E0K5M6_9BACI</name>
<dbReference type="InterPro" id="IPR029068">
    <property type="entry name" value="Glyas_Bleomycin-R_OHBP_Dase"/>
</dbReference>
<dbReference type="SUPFAM" id="SSF54593">
    <property type="entry name" value="Glyoxalase/Bleomycin resistance protein/Dihydroxybiphenyl dioxygenase"/>
    <property type="match status" value="2"/>
</dbReference>
<dbReference type="Proteomes" id="UP000257014">
    <property type="component" value="Unassembled WGS sequence"/>
</dbReference>
<dbReference type="Pfam" id="PF00903">
    <property type="entry name" value="Glyoxalase"/>
    <property type="match status" value="2"/>
</dbReference>
<protein>
    <submittedName>
        <fullName evidence="3">Glyoxalase</fullName>
    </submittedName>
</protein>
<sequence>MFMAIDPRVHLGPVCLKVKDFGVSIPFYEKIIGLRTIRREGNTAVLSADGKDPLLYLEELKNGEKKPARTTGLYHFALLLPGRNHLGAALAHLLAAGYPLTGASDHLFSEAIYLSDPDGNGIEIYADRPRDTWQRDEEGYILSATLPLDVKSVLSEGKGTPWTGMPEGTKMGHIHLHVADLEAAEHFYAGILGFEIQFSPQMKAMFQGQFVSAGGYHHHIGFNLWMGKGAKQPPENSFGLKHYTIRYPDADSCHHALRALAGEGIEAEPVPGGHLVRDPSGIPILLTHA</sequence>
<feature type="domain" description="VOC" evidence="2">
    <location>
        <begin position="10"/>
        <end position="127"/>
    </location>
</feature>
<comment type="caution">
    <text evidence="3">The sequence shown here is derived from an EMBL/GenBank/DDBJ whole genome shotgun (WGS) entry which is preliminary data.</text>
</comment>
<dbReference type="EMBL" id="QEWE01000015">
    <property type="protein sequence ID" value="REJ29090.1"/>
    <property type="molecule type" value="Genomic_DNA"/>
</dbReference>
<gene>
    <name evidence="3" type="ORF">C6P37_06870</name>
</gene>
<evidence type="ECO:0000256" key="1">
    <source>
        <dbReference type="ARBA" id="ARBA00022723"/>
    </source>
</evidence>
<dbReference type="PROSITE" id="PS51819">
    <property type="entry name" value="VOC"/>
    <property type="match status" value="2"/>
</dbReference>
<dbReference type="PANTHER" id="PTHR43279">
    <property type="entry name" value="CATECHOL-2,3-DIOXYGENASE"/>
    <property type="match status" value="1"/>
</dbReference>
<dbReference type="InterPro" id="IPR004360">
    <property type="entry name" value="Glyas_Fos-R_dOase_dom"/>
</dbReference>
<dbReference type="AlphaFoldDB" id="A0A3E0K5M6"/>
<accession>A0A3E0K5M6</accession>
<dbReference type="InterPro" id="IPR037523">
    <property type="entry name" value="VOC_core"/>
</dbReference>
<feature type="domain" description="VOC" evidence="2">
    <location>
        <begin position="170"/>
        <end position="289"/>
    </location>
</feature>
<dbReference type="PROSITE" id="PS00934">
    <property type="entry name" value="GLYOXALASE_I_1"/>
    <property type="match status" value="1"/>
</dbReference>
<dbReference type="InterPro" id="IPR018146">
    <property type="entry name" value="Glyoxalase_1_CS"/>
</dbReference>
<dbReference type="Gene3D" id="3.10.180.10">
    <property type="entry name" value="2,3-Dihydroxybiphenyl 1,2-Dioxygenase, domain 1"/>
    <property type="match status" value="2"/>
</dbReference>
<evidence type="ECO:0000313" key="4">
    <source>
        <dbReference type="Proteomes" id="UP000257014"/>
    </source>
</evidence>
<dbReference type="CDD" id="cd16359">
    <property type="entry name" value="VOC_BsCatE_like_C"/>
    <property type="match status" value="1"/>
</dbReference>
<keyword evidence="1" id="KW-0479">Metal-binding</keyword>